<comment type="caution">
    <text evidence="1">The sequence shown here is derived from an EMBL/GenBank/DDBJ whole genome shotgun (WGS) entry which is preliminary data.</text>
</comment>
<sequence>MNEKSNNKQQLVARCPQCGEEMIFEVSDNTSSPVKIYDAGHEDDAYITKTEQQKNIELVEAGKNMQPNKVR</sequence>
<dbReference type="Proteomes" id="UP000699691">
    <property type="component" value="Unassembled WGS sequence"/>
</dbReference>
<reference evidence="1" key="2">
    <citation type="journal article" date="2021" name="Microbiome">
        <title>Successional dynamics and alternative stable states in a saline activated sludge microbial community over 9 years.</title>
        <authorList>
            <person name="Wang Y."/>
            <person name="Ye J."/>
            <person name="Ju F."/>
            <person name="Liu L."/>
            <person name="Boyd J.A."/>
            <person name="Deng Y."/>
            <person name="Parks D.H."/>
            <person name="Jiang X."/>
            <person name="Yin X."/>
            <person name="Woodcroft B.J."/>
            <person name="Tyson G.W."/>
            <person name="Hugenholtz P."/>
            <person name="Polz M.F."/>
            <person name="Zhang T."/>
        </authorList>
    </citation>
    <scope>NUCLEOTIDE SEQUENCE</scope>
    <source>
        <strain evidence="1">HKST-UBA02</strain>
    </source>
</reference>
<organism evidence="1 2">
    <name type="scientific">candidate division WWE3 bacterium</name>
    <dbReference type="NCBI Taxonomy" id="2053526"/>
    <lineage>
        <taxon>Bacteria</taxon>
        <taxon>Katanobacteria</taxon>
    </lineage>
</organism>
<evidence type="ECO:0000313" key="1">
    <source>
        <dbReference type="EMBL" id="MCA9397258.1"/>
    </source>
</evidence>
<evidence type="ECO:0000313" key="2">
    <source>
        <dbReference type="Proteomes" id="UP000699691"/>
    </source>
</evidence>
<dbReference type="EMBL" id="JAGQKY010000008">
    <property type="protein sequence ID" value="MCA9397258.1"/>
    <property type="molecule type" value="Genomic_DNA"/>
</dbReference>
<gene>
    <name evidence="1" type="ORF">KC573_00355</name>
</gene>
<reference evidence="1" key="1">
    <citation type="submission" date="2020-04" db="EMBL/GenBank/DDBJ databases">
        <authorList>
            <person name="Zhang T."/>
        </authorList>
    </citation>
    <scope>NUCLEOTIDE SEQUENCE</scope>
    <source>
        <strain evidence="1">HKST-UBA02</strain>
    </source>
</reference>
<dbReference type="AlphaFoldDB" id="A0A955RWP4"/>
<protein>
    <submittedName>
        <fullName evidence="1">Uncharacterized protein</fullName>
    </submittedName>
</protein>
<name>A0A955RWP4_UNCKA</name>
<proteinExistence type="predicted"/>
<accession>A0A955RWP4</accession>